<dbReference type="Proteomes" id="UP000036356">
    <property type="component" value="Unassembled WGS sequence"/>
</dbReference>
<dbReference type="PATRIC" id="fig|476652.3.peg.4450"/>
<name>A0A0J1FLS5_9FIRM</name>
<proteinExistence type="predicted"/>
<sequence>MVSETVGVIDTQKEWQSKRDDLDIQLCDLIMEYKKDLQTENNCSTIR</sequence>
<accession>A0A0J1FLS5</accession>
<dbReference type="STRING" id="476652.DEAC_c42050"/>
<keyword evidence="2" id="KW-1185">Reference proteome</keyword>
<dbReference type="EMBL" id="LDZY01000021">
    <property type="protein sequence ID" value="KLU63893.1"/>
    <property type="molecule type" value="Genomic_DNA"/>
</dbReference>
<dbReference type="AlphaFoldDB" id="A0A0J1FLS5"/>
<organism evidence="1 2">
    <name type="scientific">Desulfosporosinus acididurans</name>
    <dbReference type="NCBI Taxonomy" id="476652"/>
    <lineage>
        <taxon>Bacteria</taxon>
        <taxon>Bacillati</taxon>
        <taxon>Bacillota</taxon>
        <taxon>Clostridia</taxon>
        <taxon>Eubacteriales</taxon>
        <taxon>Desulfitobacteriaceae</taxon>
        <taxon>Desulfosporosinus</taxon>
    </lineage>
</organism>
<evidence type="ECO:0000313" key="2">
    <source>
        <dbReference type="Proteomes" id="UP000036356"/>
    </source>
</evidence>
<comment type="caution">
    <text evidence="1">The sequence shown here is derived from an EMBL/GenBank/DDBJ whole genome shotgun (WGS) entry which is preliminary data.</text>
</comment>
<reference evidence="1 2" key="1">
    <citation type="submission" date="2015-06" db="EMBL/GenBank/DDBJ databases">
        <title>Draft genome of the moderately acidophilic sulfate reducer Candidatus Desulfosporosinus acididurans strain M1.</title>
        <authorList>
            <person name="Poehlein A."/>
            <person name="Petzsch P."/>
            <person name="Johnson B.D."/>
            <person name="Schloemann M."/>
            <person name="Daniel R."/>
            <person name="Muehling M."/>
        </authorList>
    </citation>
    <scope>NUCLEOTIDE SEQUENCE [LARGE SCALE GENOMIC DNA]</scope>
    <source>
        <strain evidence="1 2">M1</strain>
    </source>
</reference>
<gene>
    <name evidence="1" type="ORF">DEAC_c42050</name>
</gene>
<protein>
    <submittedName>
        <fullName evidence="1">Uncharacterized protein</fullName>
    </submittedName>
</protein>
<evidence type="ECO:0000313" key="1">
    <source>
        <dbReference type="EMBL" id="KLU63893.1"/>
    </source>
</evidence>